<keyword evidence="2" id="KW-1185">Reference proteome</keyword>
<reference evidence="1 2" key="1">
    <citation type="submission" date="2019-01" db="EMBL/GenBank/DDBJ databases">
        <authorList>
            <person name="Li J."/>
        </authorList>
    </citation>
    <scope>NUCLEOTIDE SEQUENCE [LARGE SCALE GENOMIC DNA]</scope>
    <source>
        <strain evidence="1 2">CGMCC 4.7180</strain>
    </source>
</reference>
<name>A0A4Q2JUL9_9MICO</name>
<dbReference type="OrthoDB" id="9826962at2"/>
<dbReference type="AlphaFoldDB" id="A0A4Q2JUL9"/>
<evidence type="ECO:0000313" key="1">
    <source>
        <dbReference type="EMBL" id="RXZ49848.1"/>
    </source>
</evidence>
<dbReference type="Proteomes" id="UP000292881">
    <property type="component" value="Unassembled WGS sequence"/>
</dbReference>
<dbReference type="RefSeq" id="WP_129233771.1">
    <property type="nucleotide sequence ID" value="NZ_SDPL01000055.1"/>
</dbReference>
<gene>
    <name evidence="1" type="ORF">ESO86_04975</name>
</gene>
<evidence type="ECO:0000313" key="2">
    <source>
        <dbReference type="Proteomes" id="UP000292881"/>
    </source>
</evidence>
<dbReference type="EMBL" id="SDPL01000055">
    <property type="protein sequence ID" value="RXZ49848.1"/>
    <property type="molecule type" value="Genomic_DNA"/>
</dbReference>
<sequence>MTLLRYIRADGRRVPAEYETVEVDRDGRLAGWRSVAPLAVGSFEGEVAVDEVDALRALVDRARAMPEPDVMRRPGAASETLELGDGFALEVAGLDSDDDPVWSELVARGRDLLARQTAFPVAAIGLAADGGRLELLGTHPLELDLTDAVVSRYAWMPDGALAGETSAPLEAGSRVHAEPGWSLDLPPAADALPPGAVVQTVVRFVIVAGGVPVPVEVDSESP</sequence>
<accession>A0A4Q2JUL9</accession>
<protein>
    <submittedName>
        <fullName evidence="1">Uncharacterized protein</fullName>
    </submittedName>
</protein>
<comment type="caution">
    <text evidence="1">The sequence shown here is derived from an EMBL/GenBank/DDBJ whole genome shotgun (WGS) entry which is preliminary data.</text>
</comment>
<proteinExistence type="predicted"/>
<organism evidence="1 2">
    <name type="scientific">Agromyces binzhouensis</name>
    <dbReference type="NCBI Taxonomy" id="1817495"/>
    <lineage>
        <taxon>Bacteria</taxon>
        <taxon>Bacillati</taxon>
        <taxon>Actinomycetota</taxon>
        <taxon>Actinomycetes</taxon>
        <taxon>Micrococcales</taxon>
        <taxon>Microbacteriaceae</taxon>
        <taxon>Agromyces</taxon>
    </lineage>
</organism>